<dbReference type="Proteomes" id="UP000593567">
    <property type="component" value="Unassembled WGS sequence"/>
</dbReference>
<dbReference type="InterPro" id="IPR050540">
    <property type="entry name" value="F-actin_Monoox_Mical"/>
</dbReference>
<proteinExistence type="inferred from homology"/>
<dbReference type="EMBL" id="VXIV02001638">
    <property type="protein sequence ID" value="KAF6031094.1"/>
    <property type="molecule type" value="Genomic_DNA"/>
</dbReference>
<protein>
    <recommendedName>
        <fullName evidence="4">Calponin-homology (CH) domain-containing protein</fullName>
    </recommendedName>
</protein>
<comment type="similarity">
    <text evidence="3">Belongs to the smoothelin family.</text>
</comment>
<dbReference type="FunFam" id="1.10.418.10:FF:000009">
    <property type="entry name" value="smoothelin isoform X2"/>
    <property type="match status" value="1"/>
</dbReference>
<name>A0A7J7JZG2_BUGNE</name>
<sequence>MYNSECMKSEINKVSSHYTQNNKIFYNIAKPITRGGTTSGPGVRRSATAIKQILLDWCKSKTVEYENVKIDNFSTSWNNGLAFLALIHHFYPDSFSWDKVDERRRRENFQLAFDLAEQKADIAPLLDVEDMVRMKKPDWKCVFTYVQSFYRKLRDHENNKHSYAQQ</sequence>
<keyword evidence="6" id="KW-1185">Reference proteome</keyword>
<dbReference type="Gene3D" id="1.10.418.10">
    <property type="entry name" value="Calponin-like domain"/>
    <property type="match status" value="1"/>
</dbReference>
<dbReference type="Pfam" id="PF00307">
    <property type="entry name" value="CH"/>
    <property type="match status" value="1"/>
</dbReference>
<keyword evidence="2" id="KW-0175">Coiled coil</keyword>
<dbReference type="SMART" id="SM00033">
    <property type="entry name" value="CH"/>
    <property type="match status" value="1"/>
</dbReference>
<dbReference type="InterPro" id="IPR036872">
    <property type="entry name" value="CH_dom_sf"/>
</dbReference>
<evidence type="ECO:0000313" key="5">
    <source>
        <dbReference type="EMBL" id="KAF6031094.1"/>
    </source>
</evidence>
<dbReference type="InterPro" id="IPR001715">
    <property type="entry name" value="CH_dom"/>
</dbReference>
<evidence type="ECO:0000256" key="2">
    <source>
        <dbReference type="ARBA" id="ARBA00023054"/>
    </source>
</evidence>
<accession>A0A7J7JZG2</accession>
<organism evidence="5 6">
    <name type="scientific">Bugula neritina</name>
    <name type="common">Brown bryozoan</name>
    <name type="synonym">Sertularia neritina</name>
    <dbReference type="NCBI Taxonomy" id="10212"/>
    <lineage>
        <taxon>Eukaryota</taxon>
        <taxon>Metazoa</taxon>
        <taxon>Spiralia</taxon>
        <taxon>Lophotrochozoa</taxon>
        <taxon>Bryozoa</taxon>
        <taxon>Gymnolaemata</taxon>
        <taxon>Cheilostomatida</taxon>
        <taxon>Flustrina</taxon>
        <taxon>Buguloidea</taxon>
        <taxon>Bugulidae</taxon>
        <taxon>Bugula</taxon>
    </lineage>
</organism>
<dbReference type="PANTHER" id="PTHR23167">
    <property type="entry name" value="CALPONIN HOMOLOGY DOMAIN-CONTAINING PROTEIN DDB_G0272472-RELATED"/>
    <property type="match status" value="1"/>
</dbReference>
<evidence type="ECO:0000259" key="4">
    <source>
        <dbReference type="PROSITE" id="PS50021"/>
    </source>
</evidence>
<feature type="domain" description="Calponin-homology (CH)" evidence="4">
    <location>
        <begin position="48"/>
        <end position="154"/>
    </location>
</feature>
<dbReference type="PANTHER" id="PTHR23167:SF88">
    <property type="entry name" value="CALPONIN-HOMOLOGY (CH) DOMAIN-CONTAINING PROTEIN"/>
    <property type="match status" value="1"/>
</dbReference>
<gene>
    <name evidence="5" type="ORF">EB796_010570</name>
</gene>
<evidence type="ECO:0000256" key="1">
    <source>
        <dbReference type="ARBA" id="ARBA00022553"/>
    </source>
</evidence>
<comment type="caution">
    <text evidence="5">The sequence shown here is derived from an EMBL/GenBank/DDBJ whole genome shotgun (WGS) entry which is preliminary data.</text>
</comment>
<evidence type="ECO:0000313" key="6">
    <source>
        <dbReference type="Proteomes" id="UP000593567"/>
    </source>
</evidence>
<dbReference type="AlphaFoldDB" id="A0A7J7JZG2"/>
<dbReference type="SUPFAM" id="SSF47576">
    <property type="entry name" value="Calponin-homology domain, CH-domain"/>
    <property type="match status" value="1"/>
</dbReference>
<evidence type="ECO:0000256" key="3">
    <source>
        <dbReference type="ARBA" id="ARBA00061655"/>
    </source>
</evidence>
<dbReference type="OrthoDB" id="10017054at2759"/>
<dbReference type="PROSITE" id="PS50021">
    <property type="entry name" value="CH"/>
    <property type="match status" value="1"/>
</dbReference>
<reference evidence="5" key="1">
    <citation type="submission" date="2020-06" db="EMBL/GenBank/DDBJ databases">
        <title>Draft genome of Bugula neritina, a colonial animal packing powerful symbionts and potential medicines.</title>
        <authorList>
            <person name="Rayko M."/>
        </authorList>
    </citation>
    <scope>NUCLEOTIDE SEQUENCE [LARGE SCALE GENOMIC DNA]</scope>
    <source>
        <strain evidence="5">Kwan_BN1</strain>
    </source>
</reference>
<keyword evidence="1" id="KW-0597">Phosphoprotein</keyword>